<dbReference type="InterPro" id="IPR004598">
    <property type="entry name" value="TFIIH_p52/Tfb2"/>
</dbReference>
<dbReference type="GO" id="GO:0001671">
    <property type="term" value="F:ATPase activator activity"/>
    <property type="evidence" value="ECO:0007669"/>
    <property type="project" value="InterPro"/>
</dbReference>
<proteinExistence type="inferred from homology"/>
<dbReference type="InterPro" id="IPR040662">
    <property type="entry name" value="Tfb2_C"/>
</dbReference>
<evidence type="ECO:0000256" key="8">
    <source>
        <dbReference type="ARBA" id="ARBA00023242"/>
    </source>
</evidence>
<keyword evidence="5 9" id="KW-0805">Transcription regulation</keyword>
<dbReference type="Proteomes" id="UP000187283">
    <property type="component" value="Unassembled WGS sequence"/>
</dbReference>
<dbReference type="OrthoDB" id="364513at2759"/>
<reference evidence="11 12" key="1">
    <citation type="submission" date="2017-01" db="EMBL/GenBank/DDBJ databases">
        <authorList>
            <person name="Mah S.A."/>
            <person name="Swanson W.J."/>
            <person name="Moy G.W."/>
            <person name="Vacquier V.D."/>
        </authorList>
    </citation>
    <scope>NUCLEOTIDE SEQUENCE [LARGE SCALE GENOMIC DNA]</scope>
    <source>
        <strain evidence="11 12">GSMNP</strain>
    </source>
</reference>
<evidence type="ECO:0000256" key="1">
    <source>
        <dbReference type="ARBA" id="ARBA00002817"/>
    </source>
</evidence>
<sequence>MSDNNSPENDNIQFQITILQFLEGLPEQLSNRLYVKPSSCLTVFSFFNESVECLKKLHILYEKNDSFKLNSSFQKQLINSLTGGGERQNFELVDNTCKTNIEDTYEIDTYANEKWESVLHFMVGTSAKKDHPNKSVLQLLKKSGLMTNFNGETQITSKGFQFLLQDICFQIWIILLQYLNMQEEEETDIVSVLGLFFQVGSLEFAQKYKVENLTELESKVFRDLMELGFIYKPNDSSRTYIPTRLVSILTGASNSSVKSTITMLNNRFDNKNNQNMLSNSTQYSERDVKDSGFIILETNYRLYAYTGRMIVTYLTMHAHPQVKEKVPPVPITVSDQIRLWELEKNRINPTFSFLYHEFNRQQDFDIVHKYALQLGVVLWVDEKRRTLVIKAEGHELVKEFVKRRMSSKNAAPKPAN</sequence>
<organism evidence="11 12">
    <name type="scientific">Smittium culicis</name>
    <dbReference type="NCBI Taxonomy" id="133412"/>
    <lineage>
        <taxon>Eukaryota</taxon>
        <taxon>Fungi</taxon>
        <taxon>Fungi incertae sedis</taxon>
        <taxon>Zoopagomycota</taxon>
        <taxon>Kickxellomycotina</taxon>
        <taxon>Harpellomycetes</taxon>
        <taxon>Harpellales</taxon>
        <taxon>Legeriomycetaceae</taxon>
        <taxon>Smittium</taxon>
    </lineage>
</organism>
<evidence type="ECO:0000256" key="6">
    <source>
        <dbReference type="ARBA" id="ARBA00023163"/>
    </source>
</evidence>
<evidence type="ECO:0000256" key="4">
    <source>
        <dbReference type="ARBA" id="ARBA00022763"/>
    </source>
</evidence>
<protein>
    <recommendedName>
        <fullName evidence="9">RNA polymerase II transcription factor B subunit 2</fullName>
    </recommendedName>
</protein>
<evidence type="ECO:0000313" key="12">
    <source>
        <dbReference type="Proteomes" id="UP000187283"/>
    </source>
</evidence>
<keyword evidence="8 9" id="KW-0539">Nucleus</keyword>
<keyword evidence="6 9" id="KW-0804">Transcription</keyword>
<dbReference type="FunFam" id="3.30.70.2610:FF:000001">
    <property type="entry name" value="General transcription factor IIH subunit 4"/>
    <property type="match status" value="1"/>
</dbReference>
<name>A0A1R1YGP1_9FUNG</name>
<dbReference type="PANTHER" id="PTHR13152:SF0">
    <property type="entry name" value="GENERAL TRANSCRIPTION FACTOR IIH SUBUNIT 4"/>
    <property type="match status" value="1"/>
</dbReference>
<keyword evidence="7 9" id="KW-0234">DNA repair</keyword>
<evidence type="ECO:0000259" key="10">
    <source>
        <dbReference type="Pfam" id="PF18307"/>
    </source>
</evidence>
<evidence type="ECO:0000256" key="9">
    <source>
        <dbReference type="RuleBase" id="RU364024"/>
    </source>
</evidence>
<evidence type="ECO:0000313" key="11">
    <source>
        <dbReference type="EMBL" id="OMJ26072.1"/>
    </source>
</evidence>
<keyword evidence="12" id="KW-1185">Reference proteome</keyword>
<dbReference type="GO" id="GO:0006289">
    <property type="term" value="P:nucleotide-excision repair"/>
    <property type="evidence" value="ECO:0007669"/>
    <property type="project" value="InterPro"/>
</dbReference>
<dbReference type="Gene3D" id="3.30.70.2610">
    <property type="match status" value="1"/>
</dbReference>
<dbReference type="EMBL" id="LSSN01000073">
    <property type="protein sequence ID" value="OMJ26072.1"/>
    <property type="molecule type" value="Genomic_DNA"/>
</dbReference>
<comment type="similarity">
    <text evidence="3 9">Belongs to the TFB2 family.</text>
</comment>
<dbReference type="Pfam" id="PF18307">
    <property type="entry name" value="Tfb2_C"/>
    <property type="match status" value="1"/>
</dbReference>
<dbReference type="GO" id="GO:0000439">
    <property type="term" value="C:transcription factor TFIIH core complex"/>
    <property type="evidence" value="ECO:0007669"/>
    <property type="project" value="InterPro"/>
</dbReference>
<dbReference type="GO" id="GO:0006366">
    <property type="term" value="P:transcription by RNA polymerase II"/>
    <property type="evidence" value="ECO:0007669"/>
    <property type="project" value="UniProtKB-ARBA"/>
</dbReference>
<gene>
    <name evidence="11" type="ORF">AYI70_g456</name>
</gene>
<dbReference type="Pfam" id="PF03849">
    <property type="entry name" value="Tfb2"/>
    <property type="match status" value="1"/>
</dbReference>
<dbReference type="PANTHER" id="PTHR13152">
    <property type="entry name" value="TFIIH, POLYPEPTIDE 4"/>
    <property type="match status" value="1"/>
</dbReference>
<comment type="function">
    <text evidence="1">Component of the general transcription and DNA repair factor IIH (TFIIH) core complex, which is involved in general and transcription-coupled nucleotide excision repair (NER) of damaged DNA and, when complexed to TFIIK, in RNA transcription by RNA polymerase II. In NER, TFIIH acts by opening DNA around the lesion to allow the excision of the damaged oligonucleotide and its replacement by a new DNA fragment. In transcription, TFIIH has an essential role in transcription initiation. When the pre-initiation complex (PIC) has been established, TFIIH is required for promoter opening and promoter escape. Phosphorylation of the C-terminal tail (CTD) of the largest subunit of RNA polymerase II by the kinase module TFIIK controls the initiation of transcription.</text>
</comment>
<comment type="caution">
    <text evidence="11">The sequence shown here is derived from an EMBL/GenBank/DDBJ whole genome shotgun (WGS) entry which is preliminary data.</text>
</comment>
<evidence type="ECO:0000256" key="5">
    <source>
        <dbReference type="ARBA" id="ARBA00023015"/>
    </source>
</evidence>
<dbReference type="GO" id="GO:0005675">
    <property type="term" value="C:transcription factor TFIIH holo complex"/>
    <property type="evidence" value="ECO:0007669"/>
    <property type="project" value="TreeGrafter"/>
</dbReference>
<evidence type="ECO:0000256" key="3">
    <source>
        <dbReference type="ARBA" id="ARBA00007132"/>
    </source>
</evidence>
<dbReference type="STRING" id="133412.A0A1R1YGP1"/>
<keyword evidence="4 9" id="KW-0227">DNA damage</keyword>
<evidence type="ECO:0000256" key="2">
    <source>
        <dbReference type="ARBA" id="ARBA00004123"/>
    </source>
</evidence>
<comment type="subcellular location">
    <subcellularLocation>
        <location evidence="2 9">Nucleus</location>
    </subcellularLocation>
</comment>
<dbReference type="AlphaFoldDB" id="A0A1R1YGP1"/>
<comment type="function">
    <text evidence="9">Component of the general transcription and DNA repair factor IIH (TFIIH) core complex which is involved in general and transcription-coupled nucleotide excision repair (NER) of damaged DNA.</text>
</comment>
<feature type="domain" description="Transcription factor Tfb2 C-terminal" evidence="10">
    <location>
        <begin position="335"/>
        <end position="402"/>
    </location>
</feature>
<accession>A0A1R1YGP1</accession>
<evidence type="ECO:0000256" key="7">
    <source>
        <dbReference type="ARBA" id="ARBA00023204"/>
    </source>
</evidence>
<dbReference type="GO" id="GO:0003690">
    <property type="term" value="F:double-stranded DNA binding"/>
    <property type="evidence" value="ECO:0007669"/>
    <property type="project" value="TreeGrafter"/>
</dbReference>